<feature type="domain" description="Nucleotidyl transferase" evidence="11">
    <location>
        <begin position="2"/>
        <end position="232"/>
    </location>
</feature>
<dbReference type="Pfam" id="PF00132">
    <property type="entry name" value="Hexapep"/>
    <property type="match status" value="1"/>
</dbReference>
<dbReference type="CDD" id="cd05636">
    <property type="entry name" value="LbH_G1P_TT_C_like"/>
    <property type="match status" value="1"/>
</dbReference>
<keyword evidence="6" id="KW-0548">Nucleotidyltransferase</keyword>
<dbReference type="SUPFAM" id="SSF51161">
    <property type="entry name" value="Trimeric LpxA-like enzymes"/>
    <property type="match status" value="1"/>
</dbReference>
<dbReference type="InterPro" id="IPR056729">
    <property type="entry name" value="GMPPB_C"/>
</dbReference>
<dbReference type="InterPro" id="IPR050065">
    <property type="entry name" value="GlmU-like"/>
</dbReference>
<accession>A0A2U9IMV2</accession>
<dbReference type="KEGG" id="asul:DFR86_06655"/>
<dbReference type="InterPro" id="IPR001451">
    <property type="entry name" value="Hexapep"/>
</dbReference>
<comment type="catalytic activity">
    <reaction evidence="9">
        <text>alpha-D-glucosamine 1-phosphate + acetyl-CoA = N-acetyl-alpha-D-glucosamine 1-phosphate + CoA + H(+)</text>
        <dbReference type="Rhea" id="RHEA:13725"/>
        <dbReference type="ChEBI" id="CHEBI:15378"/>
        <dbReference type="ChEBI" id="CHEBI:57287"/>
        <dbReference type="ChEBI" id="CHEBI:57288"/>
        <dbReference type="ChEBI" id="CHEBI:57776"/>
        <dbReference type="ChEBI" id="CHEBI:58516"/>
        <dbReference type="EC" id="2.3.1.157"/>
    </reaction>
</comment>
<evidence type="ECO:0000256" key="9">
    <source>
        <dbReference type="ARBA" id="ARBA00048247"/>
    </source>
</evidence>
<dbReference type="PANTHER" id="PTHR43584:SF8">
    <property type="entry name" value="N-ACETYLMURAMATE ALPHA-1-PHOSPHATE URIDYLYLTRANSFERASE"/>
    <property type="match status" value="1"/>
</dbReference>
<comment type="similarity">
    <text evidence="4">In the N-terminal section; belongs to the N-acetylglucosamine-1-phosphate uridyltransferase family.</text>
</comment>
<evidence type="ECO:0000256" key="10">
    <source>
        <dbReference type="ARBA" id="ARBA00048493"/>
    </source>
</evidence>
<proteinExistence type="inferred from homology"/>
<evidence type="ECO:0000256" key="6">
    <source>
        <dbReference type="ARBA" id="ARBA00022695"/>
    </source>
</evidence>
<evidence type="ECO:0000256" key="3">
    <source>
        <dbReference type="ARBA" id="ARBA00007707"/>
    </source>
</evidence>
<dbReference type="Gene3D" id="2.160.10.10">
    <property type="entry name" value="Hexapeptide repeat proteins"/>
    <property type="match status" value="1"/>
</dbReference>
<sequence length="408" mass="45440">MKSVILAAGKGERLDPLTQTRPKAFMPILNSSVIERIISFLTDLGIKDILVLIAKDTPSEYNEFISKLSRYSNIKIVIQDSRFYGTASALMSVEKEINDNTFLLVYGDLLIEKKAIENILDSRYNSILGVESNTPKDYGVLSIRDEIFLDKIIEKPQNPPSNLINGGIYKLSRDIFHYIEKINKSIRGEYELPDAINLMAAESKIEVVRYNGLWMDIGRPWDIIDANKKILDKEQEKNNGDIEDGVKIKGKVIIENNVKILHGTYIEGPVYIGPNSVIGPNSYIRPYSIICGNNRIGASVEIKESVIMENTKVPHLSYVGDSILAEDVNLGAGTLIANLRFDEHEVKVNIKGEKVSTKRKKFGAIIGGHVRTGINVTILPGVKIGAYARIYPGAIVNRDVGKGEFFKT</sequence>
<evidence type="ECO:0000259" key="11">
    <source>
        <dbReference type="Pfam" id="PF00483"/>
    </source>
</evidence>
<dbReference type="GO" id="GO:0003977">
    <property type="term" value="F:UDP-N-acetylglucosamine diphosphorylase activity"/>
    <property type="evidence" value="ECO:0007669"/>
    <property type="project" value="UniProtKB-EC"/>
</dbReference>
<evidence type="ECO:0000259" key="12">
    <source>
        <dbReference type="Pfam" id="PF25087"/>
    </source>
</evidence>
<evidence type="ECO:0000256" key="7">
    <source>
        <dbReference type="ARBA" id="ARBA00023268"/>
    </source>
</evidence>
<dbReference type="InterPro" id="IPR023915">
    <property type="entry name" value="Bifunctiontional_GlmU_arc-type"/>
</dbReference>
<comment type="catalytic activity">
    <reaction evidence="10">
        <text>N-acetyl-alpha-D-glucosamine 1-phosphate + UTP + H(+) = UDP-N-acetyl-alpha-D-glucosamine + diphosphate</text>
        <dbReference type="Rhea" id="RHEA:13509"/>
        <dbReference type="ChEBI" id="CHEBI:15378"/>
        <dbReference type="ChEBI" id="CHEBI:33019"/>
        <dbReference type="ChEBI" id="CHEBI:46398"/>
        <dbReference type="ChEBI" id="CHEBI:57705"/>
        <dbReference type="ChEBI" id="CHEBI:57776"/>
        <dbReference type="EC" id="2.7.7.23"/>
    </reaction>
</comment>
<dbReference type="Gene3D" id="3.90.550.10">
    <property type="entry name" value="Spore Coat Polysaccharide Biosynthesis Protein SpsA, Chain A"/>
    <property type="match status" value="1"/>
</dbReference>
<evidence type="ECO:0000256" key="8">
    <source>
        <dbReference type="ARBA" id="ARBA00023315"/>
    </source>
</evidence>
<dbReference type="GeneID" id="36837634"/>
<organism evidence="13 14">
    <name type="scientific">Acidianus sulfidivorans JP7</name>
    <dbReference type="NCBI Taxonomy" id="619593"/>
    <lineage>
        <taxon>Archaea</taxon>
        <taxon>Thermoproteota</taxon>
        <taxon>Thermoprotei</taxon>
        <taxon>Sulfolobales</taxon>
        <taxon>Sulfolobaceae</taxon>
        <taxon>Acidianus</taxon>
    </lineage>
</organism>
<dbReference type="NCBIfam" id="TIGR03992">
    <property type="entry name" value="Arch_glmU"/>
    <property type="match status" value="1"/>
</dbReference>
<dbReference type="RefSeq" id="WP_110380154.1">
    <property type="nucleotide sequence ID" value="NZ_CP029288.2"/>
</dbReference>
<keyword evidence="5 13" id="KW-0808">Transferase</keyword>
<keyword evidence="8" id="KW-0012">Acyltransferase</keyword>
<dbReference type="SUPFAM" id="SSF53448">
    <property type="entry name" value="Nucleotide-diphospho-sugar transferases"/>
    <property type="match status" value="1"/>
</dbReference>
<evidence type="ECO:0000256" key="1">
    <source>
        <dbReference type="ARBA" id="ARBA00005166"/>
    </source>
</evidence>
<gene>
    <name evidence="13" type="ORF">DFR86_06655</name>
</gene>
<keyword evidence="14" id="KW-1185">Reference proteome</keyword>
<protein>
    <submittedName>
        <fullName evidence="13">Nucleotidyltransferase</fullName>
    </submittedName>
</protein>
<dbReference type="Pfam" id="PF25087">
    <property type="entry name" value="GMPPB_C"/>
    <property type="match status" value="1"/>
</dbReference>
<dbReference type="GO" id="GO:0019134">
    <property type="term" value="F:glucosamine-1-phosphate N-acetyltransferase activity"/>
    <property type="evidence" value="ECO:0007669"/>
    <property type="project" value="UniProtKB-EC"/>
</dbReference>
<dbReference type="InterPro" id="IPR029044">
    <property type="entry name" value="Nucleotide-diphossugar_trans"/>
</dbReference>
<dbReference type="InterPro" id="IPR005835">
    <property type="entry name" value="NTP_transferase_dom"/>
</dbReference>
<dbReference type="UniPathway" id="UPA00113">
    <property type="reaction ID" value="UER00532"/>
</dbReference>
<comment type="pathway">
    <text evidence="1">Nucleotide-sugar biosynthesis; UDP-N-acetyl-alpha-D-glucosamine biosynthesis; N-acetyl-alpha-D-glucosamine 1-phosphate from alpha-D-glucosamine 6-phosphate (route II): step 2/2.</text>
</comment>
<reference evidence="13 14" key="1">
    <citation type="submission" date="2018-05" db="EMBL/GenBank/DDBJ databases">
        <title>Complete Genome Sequences of Extremely Thermoacidophilic, Metal-Mobilizing Type-Strain Members of the Archaeal Family Sulfolobaceae: Acidianus brierleyi DSM-1651T, Acidianus sulfidivorans DSM-18786T, Metallosphaera hakonensis DSM-7519T, and Metallosphaera prunae DSM-10039T.</title>
        <authorList>
            <person name="Counts J.A."/>
            <person name="Kelly R.M."/>
        </authorList>
    </citation>
    <scope>NUCLEOTIDE SEQUENCE [LARGE SCALE GENOMIC DNA]</scope>
    <source>
        <strain evidence="13 14">JP7</strain>
    </source>
</reference>
<evidence type="ECO:0000313" key="13">
    <source>
        <dbReference type="EMBL" id="AWR97264.1"/>
    </source>
</evidence>
<name>A0A2U9IMV2_9CREN</name>
<evidence type="ECO:0000256" key="2">
    <source>
        <dbReference type="ARBA" id="ARBA00005208"/>
    </source>
</evidence>
<evidence type="ECO:0000256" key="4">
    <source>
        <dbReference type="ARBA" id="ARBA00007947"/>
    </source>
</evidence>
<dbReference type="CDD" id="cd04181">
    <property type="entry name" value="NTP_transferase"/>
    <property type="match status" value="1"/>
</dbReference>
<comment type="pathway">
    <text evidence="2">Nucleotide-sugar biosynthesis; UDP-N-acetyl-alpha-D-glucosamine biosynthesis; UDP-N-acetyl-alpha-D-glucosamine from N-acetyl-alpha-D-glucosamine 1-phosphate: step 1/1.</text>
</comment>
<dbReference type="Pfam" id="PF00483">
    <property type="entry name" value="NTP_transferase"/>
    <property type="match status" value="1"/>
</dbReference>
<dbReference type="PANTHER" id="PTHR43584">
    <property type="entry name" value="NUCLEOTIDYL TRANSFERASE"/>
    <property type="match status" value="1"/>
</dbReference>
<feature type="domain" description="Mannose-1-phosphate guanyltransferase C-terminal" evidence="12">
    <location>
        <begin position="266"/>
        <end position="358"/>
    </location>
</feature>
<evidence type="ECO:0000313" key="14">
    <source>
        <dbReference type="Proteomes" id="UP000248410"/>
    </source>
</evidence>
<evidence type="ECO:0000256" key="5">
    <source>
        <dbReference type="ARBA" id="ARBA00022679"/>
    </source>
</evidence>
<dbReference type="OrthoDB" id="15372at2157"/>
<dbReference type="InterPro" id="IPR053650">
    <property type="entry name" value="Sugar-1P_NT/AT"/>
</dbReference>
<dbReference type="InterPro" id="IPR011004">
    <property type="entry name" value="Trimer_LpxA-like_sf"/>
</dbReference>
<dbReference type="EMBL" id="CP029288">
    <property type="protein sequence ID" value="AWR97264.1"/>
    <property type="molecule type" value="Genomic_DNA"/>
</dbReference>
<comment type="similarity">
    <text evidence="3">In the C-terminal section; belongs to the transferase hexapeptide repeat family.</text>
</comment>
<dbReference type="NCBIfam" id="NF041173">
    <property type="entry name" value="Sug_nt_acttase_Thmprot"/>
    <property type="match status" value="1"/>
</dbReference>
<dbReference type="Proteomes" id="UP000248410">
    <property type="component" value="Chromosome"/>
</dbReference>
<dbReference type="AlphaFoldDB" id="A0A2U9IMV2"/>
<keyword evidence="7" id="KW-0511">Multifunctional enzyme</keyword>
<dbReference type="GO" id="GO:0006048">
    <property type="term" value="P:UDP-N-acetylglucosamine biosynthetic process"/>
    <property type="evidence" value="ECO:0007669"/>
    <property type="project" value="UniProtKB-UniPathway"/>
</dbReference>